<sequence>MKNIACSDCVITVLLNIKPLPGKTAEFSAQDQTAINHLSTAGMVPPLRFKPGRAG</sequence>
<dbReference type="EMBL" id="CAEZUH010000002">
    <property type="protein sequence ID" value="CAB4585337.1"/>
    <property type="molecule type" value="Genomic_DNA"/>
</dbReference>
<reference evidence="1" key="1">
    <citation type="submission" date="2020-05" db="EMBL/GenBank/DDBJ databases">
        <authorList>
            <person name="Chiriac C."/>
            <person name="Salcher M."/>
            <person name="Ghai R."/>
            <person name="Kavagutti S V."/>
        </authorList>
    </citation>
    <scope>NUCLEOTIDE SEQUENCE</scope>
</reference>
<proteinExistence type="predicted"/>
<name>A0A6J6FAS4_9ZZZZ</name>
<protein>
    <submittedName>
        <fullName evidence="1">Unannotated protein</fullName>
    </submittedName>
</protein>
<gene>
    <name evidence="1" type="ORF">UFOPK1798_00060</name>
</gene>
<accession>A0A6J6FAS4</accession>
<dbReference type="AlphaFoldDB" id="A0A6J6FAS4"/>
<evidence type="ECO:0000313" key="1">
    <source>
        <dbReference type="EMBL" id="CAB4585337.1"/>
    </source>
</evidence>
<organism evidence="1">
    <name type="scientific">freshwater metagenome</name>
    <dbReference type="NCBI Taxonomy" id="449393"/>
    <lineage>
        <taxon>unclassified sequences</taxon>
        <taxon>metagenomes</taxon>
        <taxon>ecological metagenomes</taxon>
    </lineage>
</organism>